<evidence type="ECO:0000259" key="9">
    <source>
        <dbReference type="Pfam" id="PF11721"/>
    </source>
</evidence>
<comment type="similarity">
    <text evidence="1 5">Belongs to the peptidase S8 family.</text>
</comment>
<feature type="active site" description="Charge relay system" evidence="5">
    <location>
        <position position="190"/>
    </location>
</feature>
<feature type="signal peptide" evidence="7">
    <location>
        <begin position="1"/>
        <end position="22"/>
    </location>
</feature>
<organism evidence="10 11">
    <name type="scientific">Saccharothrix syringae</name>
    <name type="common">Nocardiopsis syringae</name>
    <dbReference type="NCBI Taxonomy" id="103733"/>
    <lineage>
        <taxon>Bacteria</taxon>
        <taxon>Bacillati</taxon>
        <taxon>Actinomycetota</taxon>
        <taxon>Actinomycetes</taxon>
        <taxon>Pseudonocardiales</taxon>
        <taxon>Pseudonocardiaceae</taxon>
        <taxon>Saccharothrix</taxon>
    </lineage>
</organism>
<protein>
    <recommendedName>
        <fullName evidence="12">Peptidase</fullName>
    </recommendedName>
</protein>
<dbReference type="Pfam" id="PF13620">
    <property type="entry name" value="CarboxypepD_reg"/>
    <property type="match status" value="3"/>
</dbReference>
<dbReference type="InterPro" id="IPR008979">
    <property type="entry name" value="Galactose-bd-like_sf"/>
</dbReference>
<dbReference type="Gene3D" id="2.60.120.430">
    <property type="entry name" value="Galactose-binding lectin"/>
    <property type="match status" value="1"/>
</dbReference>
<sequence>MSLFRRGRAVALCTALCLVAAAAPALGGAAAAAPAETAPIDPVVRQRTELPGTTTFFVRLKSGAHLDASQGATDRTDRVRRVYEAKKAHAEQSQAGLRAVLTARKAPFTPYWITNAIKVTGDKQLLFELARHPDVAQILPDRTYRLTKPVRQEGAPGTQAVEWNIDRVRAPEVWQTYGTRGEGIVVGTIDTGAQFDHPAIARQYRGARSGAPDHSYNWYDPSLVCGNPSSAPCDNVGHGTHVLGTIVGDDGGENKIGVAPGAQWIAAKGCETDTCSTSALLSAGEWMVAPRDANGANPRPDLAPDVINNSWGGGPGDPFYRDMVDTWVAAGIFPVFSAGNDGGSGCSTVGSPGDYAAAYAVGASTRADGIAWYSSRGPSVIDGGTKPDITAPGDEVRSSLPGGQYGLNSGTSMAAPHVTGAVALMWSASAQVRNQVPLSRELLDGTAVPVDDRSCGGTGADNNVWGHGRLDAYEAVTRAPRGPVGAATGTVRAGGHPVADALVRFDNGLVRSTRTAADGTYTLPSLAVGEHTATASTFGYLTASRRVTITEGTTTAVDFELAAAPRHTVSGQVRGADGAPVPGATVTAAGTPLPPVTTDADGRYRLPDVPVGRYDLTAEGDRCRLPQREQVEVDGDEQVDFALPARTDGIGHVCAVGAPAPWTDADTALPLEGDDVSVPVDLPFPVNLYDQSYRRVHVSTNGFLSFTTALPFFVNGRLPNPSEPNTAVYAFWDDLYVDGAASVRTRTTGTAGQREFVVEWRNVGILGEPPEVRVDFEVVLHENGPISLRYRGIGDNPREAGSSATVGVEDETGTDALEYANELPVLSDNKEITFRVPDTGLVRGRVVDATDQGPVADAEVTATQPDRPDRVARTDRDGYYQLRARTGDAHLKVASPHYDVAETDVDLRADRPAERDFALRTAALRVSTTSLDFVVPRDQSRTRTITLSNPGSAEARWEAEEGGGGAVRQATAVQRAADVDTSARTSRGLPSATPADARTAAPGQVIRQWPTTGLQLGWGVGVQDGPWISDGMANANRRFTTTGDPGTTWPTPWTGGWPADSAYVAARGLMCQVAVGGDNGIHCWDPATGQVTERITGSLPWTATSQRGLAYRPDDDTFYVGGWNEGVIYHVKGLSHPDRGAVVGRCSPADPGISGLAWNSSHGLLWAATNTPTDTVYGLNPDTCETLRTIAPPDSAPFSGAGLETDPAGNLWMVSQGGPSTAYLVDSGLPDFTDVPWLRAEPASGRLAVGATQDVQVRVDTTGLAPGVYGALLFFTSNSAREPVRAVQVRLVVPGYQAGVNAGGTARVDALGDTWQADRAYTAGGFGYLDNRRSRVLRTAMPISGTDEQQLYRDQRENAYEYRFDNVPNGWYAIDLEFAELRRTRPDTRVFDVLAEDRVVLPAVDVALAAGSFTALHRTVYAEVTDGQLNLRLARRVGDPIVNAIRVTHRPDHVG</sequence>
<dbReference type="PROSITE" id="PS00138">
    <property type="entry name" value="SUBTILASE_SER"/>
    <property type="match status" value="1"/>
</dbReference>
<feature type="region of interest" description="Disordered" evidence="6">
    <location>
        <begin position="976"/>
        <end position="1001"/>
    </location>
</feature>
<dbReference type="InterPro" id="IPR015500">
    <property type="entry name" value="Peptidase_S8_subtilisin-rel"/>
</dbReference>
<feature type="domain" description="Malectin" evidence="9">
    <location>
        <begin position="1298"/>
        <end position="1434"/>
    </location>
</feature>
<dbReference type="InterPro" id="IPR015943">
    <property type="entry name" value="WD40/YVTN_repeat-like_dom_sf"/>
</dbReference>
<dbReference type="SUPFAM" id="SSF49785">
    <property type="entry name" value="Galactose-binding domain-like"/>
    <property type="match status" value="1"/>
</dbReference>
<dbReference type="GO" id="GO:0030246">
    <property type="term" value="F:carbohydrate binding"/>
    <property type="evidence" value="ECO:0007669"/>
    <property type="project" value="InterPro"/>
</dbReference>
<reference evidence="11" key="1">
    <citation type="journal article" date="2021" name="Curr. Microbiol.">
        <title>Complete genome of nocamycin-producing strain Saccharothrix syringae NRRL B-16468 reveals the biosynthetic potential for secondary metabolites.</title>
        <authorList>
            <person name="Mo X."/>
            <person name="Yang S."/>
        </authorList>
    </citation>
    <scope>NUCLEOTIDE SEQUENCE [LARGE SCALE GENOMIC DNA]</scope>
    <source>
        <strain evidence="11">ATCC 51364 / DSM 43886 / JCM 6844 / KCTC 9398 / NBRC 14523 / NRRL B-16468 / INA 2240</strain>
    </source>
</reference>
<dbReference type="Gene3D" id="2.130.10.10">
    <property type="entry name" value="YVTN repeat-like/Quinoprotein amine dehydrogenase"/>
    <property type="match status" value="1"/>
</dbReference>
<dbReference type="SUPFAM" id="SSF49464">
    <property type="entry name" value="Carboxypeptidase regulatory domain-like"/>
    <property type="match status" value="1"/>
</dbReference>
<keyword evidence="4 5" id="KW-0720">Serine protease</keyword>
<feature type="active site" description="Charge relay system" evidence="5">
    <location>
        <position position="412"/>
    </location>
</feature>
<keyword evidence="2 5" id="KW-0645">Protease</keyword>
<dbReference type="InterPro" id="IPR000209">
    <property type="entry name" value="Peptidase_S8/S53_dom"/>
</dbReference>
<keyword evidence="7" id="KW-0732">Signal</keyword>
<dbReference type="GO" id="GO:0004252">
    <property type="term" value="F:serine-type endopeptidase activity"/>
    <property type="evidence" value="ECO:0007669"/>
    <property type="project" value="UniProtKB-UniRule"/>
</dbReference>
<dbReference type="PANTHER" id="PTHR43806">
    <property type="entry name" value="PEPTIDASE S8"/>
    <property type="match status" value="1"/>
</dbReference>
<feature type="chain" id="PRO_5039583762" description="Peptidase" evidence="7">
    <location>
        <begin position="23"/>
        <end position="1455"/>
    </location>
</feature>
<dbReference type="RefSeq" id="WP_153278283.1">
    <property type="nucleotide sequence ID" value="NZ_CP034550.1"/>
</dbReference>
<dbReference type="Proteomes" id="UP000325787">
    <property type="component" value="Chromosome"/>
</dbReference>
<evidence type="ECO:0000313" key="10">
    <source>
        <dbReference type="EMBL" id="QFZ19685.1"/>
    </source>
</evidence>
<evidence type="ECO:0000256" key="7">
    <source>
        <dbReference type="SAM" id="SignalP"/>
    </source>
</evidence>
<evidence type="ECO:0000256" key="3">
    <source>
        <dbReference type="ARBA" id="ARBA00022801"/>
    </source>
</evidence>
<dbReference type="InterPro" id="IPR008969">
    <property type="entry name" value="CarboxyPept-like_regulatory"/>
</dbReference>
<dbReference type="InterPro" id="IPR050131">
    <property type="entry name" value="Peptidase_S8_subtilisin-like"/>
</dbReference>
<evidence type="ECO:0000259" key="8">
    <source>
        <dbReference type="Pfam" id="PF00082"/>
    </source>
</evidence>
<dbReference type="Pfam" id="PF00082">
    <property type="entry name" value="Peptidase_S8"/>
    <property type="match status" value="1"/>
</dbReference>
<feature type="domain" description="Peptidase S8/S53" evidence="8">
    <location>
        <begin position="181"/>
        <end position="451"/>
    </location>
</feature>
<dbReference type="InterPro" id="IPR033857">
    <property type="entry name" value="Bacillopeptidase_F"/>
</dbReference>
<accession>A0A5Q0H1A2</accession>
<dbReference type="InterPro" id="IPR023828">
    <property type="entry name" value="Peptidase_S8_Ser-AS"/>
</dbReference>
<dbReference type="SUPFAM" id="SSF52743">
    <property type="entry name" value="Subtilisin-like"/>
    <property type="match status" value="1"/>
</dbReference>
<evidence type="ECO:0008006" key="12">
    <source>
        <dbReference type="Google" id="ProtNLM"/>
    </source>
</evidence>
<name>A0A5Q0H1A2_SACSY</name>
<evidence type="ECO:0000256" key="1">
    <source>
        <dbReference type="ARBA" id="ARBA00011073"/>
    </source>
</evidence>
<dbReference type="SUPFAM" id="SSF49452">
    <property type="entry name" value="Starch-binding domain-like"/>
    <property type="match status" value="2"/>
</dbReference>
<evidence type="ECO:0000256" key="5">
    <source>
        <dbReference type="PROSITE-ProRule" id="PRU01240"/>
    </source>
</evidence>
<keyword evidence="3 5" id="KW-0378">Hydrolase</keyword>
<evidence type="ECO:0000256" key="4">
    <source>
        <dbReference type="ARBA" id="ARBA00022825"/>
    </source>
</evidence>
<dbReference type="InterPro" id="IPR021720">
    <property type="entry name" value="Malectin_dom"/>
</dbReference>
<dbReference type="CDD" id="cd07481">
    <property type="entry name" value="Peptidases_S8_BacillopeptidaseF-like"/>
    <property type="match status" value="1"/>
</dbReference>
<dbReference type="PRINTS" id="PR00723">
    <property type="entry name" value="SUBTILISIN"/>
</dbReference>
<evidence type="ECO:0000256" key="2">
    <source>
        <dbReference type="ARBA" id="ARBA00022670"/>
    </source>
</evidence>
<evidence type="ECO:0000313" key="11">
    <source>
        <dbReference type="Proteomes" id="UP000325787"/>
    </source>
</evidence>
<dbReference type="Pfam" id="PF11721">
    <property type="entry name" value="Malectin"/>
    <property type="match status" value="1"/>
</dbReference>
<dbReference type="KEGG" id="ssyi:EKG83_21640"/>
<dbReference type="InterPro" id="IPR013784">
    <property type="entry name" value="Carb-bd-like_fold"/>
</dbReference>
<proteinExistence type="inferred from homology"/>
<dbReference type="Gene3D" id="2.60.40.1120">
    <property type="entry name" value="Carboxypeptidase-like, regulatory domain"/>
    <property type="match status" value="3"/>
</dbReference>
<dbReference type="InterPro" id="IPR011044">
    <property type="entry name" value="Quino_amine_DH_bsu"/>
</dbReference>
<keyword evidence="11" id="KW-1185">Reference proteome</keyword>
<dbReference type="GO" id="GO:0006508">
    <property type="term" value="P:proteolysis"/>
    <property type="evidence" value="ECO:0007669"/>
    <property type="project" value="UniProtKB-KW"/>
</dbReference>
<dbReference type="Gene3D" id="3.40.50.200">
    <property type="entry name" value="Peptidase S8/S53 domain"/>
    <property type="match status" value="1"/>
</dbReference>
<gene>
    <name evidence="10" type="ORF">EKG83_21640</name>
</gene>
<dbReference type="PROSITE" id="PS51892">
    <property type="entry name" value="SUBTILASE"/>
    <property type="match status" value="1"/>
</dbReference>
<dbReference type="SUPFAM" id="SSF50969">
    <property type="entry name" value="YVTN repeat-like/Quinoprotein amine dehydrogenase"/>
    <property type="match status" value="1"/>
</dbReference>
<dbReference type="PANTHER" id="PTHR43806:SF67">
    <property type="entry name" value="EGF-LIKE DOMAIN-CONTAINING PROTEIN"/>
    <property type="match status" value="1"/>
</dbReference>
<dbReference type="EMBL" id="CP034550">
    <property type="protein sequence ID" value="QFZ19685.1"/>
    <property type="molecule type" value="Genomic_DNA"/>
</dbReference>
<feature type="active site" description="Charge relay system" evidence="5">
    <location>
        <position position="238"/>
    </location>
</feature>
<evidence type="ECO:0000256" key="6">
    <source>
        <dbReference type="SAM" id="MobiDB-lite"/>
    </source>
</evidence>
<dbReference type="InterPro" id="IPR036852">
    <property type="entry name" value="Peptidase_S8/S53_dom_sf"/>
</dbReference>